<keyword evidence="4" id="KW-0175">Coiled coil</keyword>
<dbReference type="InterPro" id="IPR000055">
    <property type="entry name" value="Restrct_endonuc_typeI_TRD"/>
</dbReference>
<evidence type="ECO:0000256" key="3">
    <source>
        <dbReference type="ARBA" id="ARBA00023125"/>
    </source>
</evidence>
<evidence type="ECO:0000256" key="4">
    <source>
        <dbReference type="SAM" id="Coils"/>
    </source>
</evidence>
<dbReference type="RefSeq" id="WP_209908581.1">
    <property type="nucleotide sequence ID" value="NZ_BAAAMI010000008.1"/>
</dbReference>
<evidence type="ECO:0000313" key="7">
    <source>
        <dbReference type="Proteomes" id="UP000766570"/>
    </source>
</evidence>
<dbReference type="Gene3D" id="3.90.220.20">
    <property type="entry name" value="DNA methylase specificity domains"/>
    <property type="match status" value="2"/>
</dbReference>
<comment type="similarity">
    <text evidence="1">Belongs to the type-I restriction system S methylase family.</text>
</comment>
<dbReference type="PANTHER" id="PTHR30408">
    <property type="entry name" value="TYPE-1 RESTRICTION ENZYME ECOKI SPECIFICITY PROTEIN"/>
    <property type="match status" value="1"/>
</dbReference>
<dbReference type="Pfam" id="PF01420">
    <property type="entry name" value="Methylase_S"/>
    <property type="match status" value="1"/>
</dbReference>
<dbReference type="GO" id="GO:0009035">
    <property type="term" value="F:type I site-specific deoxyribonuclease activity"/>
    <property type="evidence" value="ECO:0007669"/>
    <property type="project" value="UniProtKB-EC"/>
</dbReference>
<dbReference type="SUPFAM" id="SSF116734">
    <property type="entry name" value="DNA methylase specificity domain"/>
    <property type="match status" value="2"/>
</dbReference>
<name>A0ABS4WI61_9MICC</name>
<dbReference type="InterPro" id="IPR052021">
    <property type="entry name" value="Type-I_RS_S_subunit"/>
</dbReference>
<dbReference type="InterPro" id="IPR044946">
    <property type="entry name" value="Restrct_endonuc_typeI_TRD_sf"/>
</dbReference>
<evidence type="ECO:0000256" key="2">
    <source>
        <dbReference type="ARBA" id="ARBA00022747"/>
    </source>
</evidence>
<evidence type="ECO:0000259" key="5">
    <source>
        <dbReference type="Pfam" id="PF01420"/>
    </source>
</evidence>
<comment type="caution">
    <text evidence="6">The sequence shown here is derived from an EMBL/GenBank/DDBJ whole genome shotgun (WGS) entry which is preliminary data.</text>
</comment>
<sequence length="319" mass="35454">MVPDELDEAVVSKDFPVFDLDGSRVDRDYWRAFIRTPELAEVVQRKLSFGATNRQRVSEDAFLSLAIPLPELNEQRRIADILNKADALRAKRREAIARLNALSQSIYHEMFGDPVQNERGWRQEKLSNLLSGIDSGKSPVCSDRPANEDECGLLKLSAVTTGQWLPAKNKAFTHASPDPKHEIGIGDVLFTRKNTPSLVAAVARVDALPTPLFIPDLIFRLRIRDEAMVDSGFLAAVLKNESQRQSIQRLATGSAQSMVNISKAKLLGVSIPVPPLELQQELANRIAAGERLNAMHRAQLAELDNLFLSLQDRAFKGEL</sequence>
<keyword evidence="7" id="KW-1185">Reference proteome</keyword>
<organism evidence="6 7">
    <name type="scientific">Paeniglutamicibacter psychrophenolicus</name>
    <dbReference type="NCBI Taxonomy" id="257454"/>
    <lineage>
        <taxon>Bacteria</taxon>
        <taxon>Bacillati</taxon>
        <taxon>Actinomycetota</taxon>
        <taxon>Actinomycetes</taxon>
        <taxon>Micrococcales</taxon>
        <taxon>Micrococcaceae</taxon>
        <taxon>Paeniglutamicibacter</taxon>
    </lineage>
</organism>
<feature type="coiled-coil region" evidence="4">
    <location>
        <begin position="78"/>
        <end position="105"/>
    </location>
</feature>
<accession>A0ABS4WI61</accession>
<reference evidence="6 7" key="1">
    <citation type="submission" date="2021-03" db="EMBL/GenBank/DDBJ databases">
        <title>Sequencing the genomes of 1000 actinobacteria strains.</title>
        <authorList>
            <person name="Klenk H.-P."/>
        </authorList>
    </citation>
    <scope>NUCLEOTIDE SEQUENCE [LARGE SCALE GENOMIC DNA]</scope>
    <source>
        <strain evidence="6 7">DSM 15454</strain>
    </source>
</reference>
<evidence type="ECO:0000256" key="1">
    <source>
        <dbReference type="ARBA" id="ARBA00010923"/>
    </source>
</evidence>
<feature type="domain" description="Type I restriction modification DNA specificity" evidence="5">
    <location>
        <begin position="49"/>
        <end position="96"/>
    </location>
</feature>
<keyword evidence="3" id="KW-0238">DNA-binding</keyword>
<dbReference type="Proteomes" id="UP000766570">
    <property type="component" value="Unassembled WGS sequence"/>
</dbReference>
<dbReference type="PANTHER" id="PTHR30408:SF12">
    <property type="entry name" value="TYPE I RESTRICTION ENZYME MJAVIII SPECIFICITY SUBUNIT"/>
    <property type="match status" value="1"/>
</dbReference>
<keyword evidence="6" id="KW-0378">Hydrolase</keyword>
<evidence type="ECO:0000313" key="6">
    <source>
        <dbReference type="EMBL" id="MBP2375219.1"/>
    </source>
</evidence>
<proteinExistence type="inferred from homology"/>
<dbReference type="EMBL" id="JAGIOE010000001">
    <property type="protein sequence ID" value="MBP2375219.1"/>
    <property type="molecule type" value="Genomic_DNA"/>
</dbReference>
<gene>
    <name evidence="6" type="ORF">JOF46_003131</name>
</gene>
<keyword evidence="2" id="KW-0680">Restriction system</keyword>
<protein>
    <submittedName>
        <fullName evidence="6">Type I restriction enzyme S subunit</fullName>
        <ecNumber evidence="6">3.1.21.3</ecNumber>
    </submittedName>
</protein>
<dbReference type="EC" id="3.1.21.3" evidence="6"/>